<name>A0A0L6UI30_9BASI</name>
<dbReference type="EMBL" id="LAVV01011074">
    <property type="protein sequence ID" value="KNZ48219.1"/>
    <property type="molecule type" value="Genomic_DNA"/>
</dbReference>
<evidence type="ECO:0000313" key="3">
    <source>
        <dbReference type="Proteomes" id="UP000037035"/>
    </source>
</evidence>
<dbReference type="VEuPathDB" id="FungiDB:VP01_581g1"/>
<gene>
    <name evidence="2" type="ORF">VP01_581g1</name>
</gene>
<comment type="caution">
    <text evidence="2">The sequence shown here is derived from an EMBL/GenBank/DDBJ whole genome shotgun (WGS) entry which is preliminary data.</text>
</comment>
<evidence type="ECO:0000313" key="2">
    <source>
        <dbReference type="EMBL" id="KNZ48219.1"/>
    </source>
</evidence>
<organism evidence="2 3">
    <name type="scientific">Puccinia sorghi</name>
    <dbReference type="NCBI Taxonomy" id="27349"/>
    <lineage>
        <taxon>Eukaryota</taxon>
        <taxon>Fungi</taxon>
        <taxon>Dikarya</taxon>
        <taxon>Basidiomycota</taxon>
        <taxon>Pucciniomycotina</taxon>
        <taxon>Pucciniomycetes</taxon>
        <taxon>Pucciniales</taxon>
        <taxon>Pucciniaceae</taxon>
        <taxon>Puccinia</taxon>
    </lineage>
</organism>
<reference evidence="2 3" key="1">
    <citation type="submission" date="2015-08" db="EMBL/GenBank/DDBJ databases">
        <title>Next Generation Sequencing and Analysis of the Genome of Puccinia sorghi L Schw, the Causal Agent of Maize Common Rust.</title>
        <authorList>
            <person name="Rochi L."/>
            <person name="Burguener G."/>
            <person name="Darino M."/>
            <person name="Turjanski A."/>
            <person name="Kreff E."/>
            <person name="Dieguez M.J."/>
            <person name="Sacco F."/>
        </authorList>
    </citation>
    <scope>NUCLEOTIDE SEQUENCE [LARGE SCALE GENOMIC DNA]</scope>
    <source>
        <strain evidence="2 3">RO10H11247</strain>
    </source>
</reference>
<feature type="compositionally biased region" description="Basic residues" evidence="1">
    <location>
        <begin position="134"/>
        <end position="151"/>
    </location>
</feature>
<feature type="compositionally biased region" description="Low complexity" evidence="1">
    <location>
        <begin position="109"/>
        <end position="121"/>
    </location>
</feature>
<proteinExistence type="predicted"/>
<dbReference type="AlphaFoldDB" id="A0A0L6UI30"/>
<feature type="compositionally biased region" description="Basic and acidic residues" evidence="1">
    <location>
        <begin position="124"/>
        <end position="133"/>
    </location>
</feature>
<feature type="compositionally biased region" description="Polar residues" evidence="1">
    <location>
        <begin position="78"/>
        <end position="89"/>
    </location>
</feature>
<keyword evidence="3" id="KW-1185">Reference proteome</keyword>
<sequence>MHLSLTLTPQAGGGSRNTGAGILNADAVNGVKMHRLMMCSDQIHFLCFYYDLLDRAPPHLIFSICSDSRGSAGKSRRISTNDLLNLPSSRQDEPTSDEEEGGITTQFIPPSAATSSTPASAEQAQKKKKEEKIKHTKEGKRKRKKKKRPTRRMSYMRELRELGLQYKEIKTLLDKEFPPITDAFALSESEESDSDLD</sequence>
<dbReference type="Proteomes" id="UP000037035">
    <property type="component" value="Unassembled WGS sequence"/>
</dbReference>
<protein>
    <submittedName>
        <fullName evidence="2">Uncharacterized protein</fullName>
    </submittedName>
</protein>
<feature type="region of interest" description="Disordered" evidence="1">
    <location>
        <begin position="68"/>
        <end position="155"/>
    </location>
</feature>
<accession>A0A0L6UI30</accession>
<evidence type="ECO:0000256" key="1">
    <source>
        <dbReference type="SAM" id="MobiDB-lite"/>
    </source>
</evidence>
<feature type="region of interest" description="Disordered" evidence="1">
    <location>
        <begin position="1"/>
        <end position="20"/>
    </location>
</feature>